<dbReference type="Gene3D" id="3.40.50.150">
    <property type="entry name" value="Vaccinia Virus protein VP39"/>
    <property type="match status" value="1"/>
</dbReference>
<gene>
    <name evidence="2" type="ORF">DRO04_02385</name>
</gene>
<dbReference type="CDD" id="cd02440">
    <property type="entry name" value="AdoMet_MTases"/>
    <property type="match status" value="1"/>
</dbReference>
<dbReference type="AlphaFoldDB" id="A0A497JGC7"/>
<evidence type="ECO:0000313" key="3">
    <source>
        <dbReference type="Proteomes" id="UP000278031"/>
    </source>
</evidence>
<feature type="non-terminal residue" evidence="2">
    <location>
        <position position="147"/>
    </location>
</feature>
<accession>A0A497JGC7</accession>
<organism evidence="2 3">
    <name type="scientific">Candidatus Iainarchaeum sp</name>
    <dbReference type="NCBI Taxonomy" id="3101447"/>
    <lineage>
        <taxon>Archaea</taxon>
        <taxon>Candidatus Iainarchaeota</taxon>
        <taxon>Candidatus Iainarchaeia</taxon>
        <taxon>Candidatus Iainarchaeales</taxon>
        <taxon>Candidatus Iainarchaeaceae</taxon>
        <taxon>Candidatus Iainarchaeum</taxon>
    </lineage>
</organism>
<dbReference type="EMBL" id="QMWP01000084">
    <property type="protein sequence ID" value="RLG70081.1"/>
    <property type="molecule type" value="Genomic_DNA"/>
</dbReference>
<reference evidence="2 3" key="1">
    <citation type="submission" date="2018-06" db="EMBL/GenBank/DDBJ databases">
        <title>Extensive metabolic versatility and redundancy in microbially diverse, dynamic hydrothermal sediments.</title>
        <authorList>
            <person name="Dombrowski N."/>
            <person name="Teske A."/>
            <person name="Baker B.J."/>
        </authorList>
    </citation>
    <scope>NUCLEOTIDE SEQUENCE [LARGE SCALE GENOMIC DNA]</scope>
    <source>
        <strain evidence="2">B51_G17</strain>
    </source>
</reference>
<comment type="caution">
    <text evidence="2">The sequence shown here is derived from an EMBL/GenBank/DDBJ whole genome shotgun (WGS) entry which is preliminary data.</text>
</comment>
<dbReference type="GO" id="GO:0032259">
    <property type="term" value="P:methylation"/>
    <property type="evidence" value="ECO:0007669"/>
    <property type="project" value="UniProtKB-KW"/>
</dbReference>
<keyword evidence="2" id="KW-0489">Methyltransferase</keyword>
<dbReference type="Proteomes" id="UP000278031">
    <property type="component" value="Unassembled WGS sequence"/>
</dbReference>
<evidence type="ECO:0000313" key="2">
    <source>
        <dbReference type="EMBL" id="RLG70081.1"/>
    </source>
</evidence>
<proteinExistence type="predicted"/>
<feature type="domain" description="Methyltransferase small" evidence="1">
    <location>
        <begin position="58"/>
        <end position="142"/>
    </location>
</feature>
<dbReference type="Pfam" id="PF05175">
    <property type="entry name" value="MTS"/>
    <property type="match status" value="1"/>
</dbReference>
<dbReference type="InterPro" id="IPR029063">
    <property type="entry name" value="SAM-dependent_MTases_sf"/>
</dbReference>
<dbReference type="GO" id="GO:0008168">
    <property type="term" value="F:methyltransferase activity"/>
    <property type="evidence" value="ECO:0007669"/>
    <property type="project" value="UniProtKB-KW"/>
</dbReference>
<keyword evidence="2" id="KW-0808">Transferase</keyword>
<name>A0A497JGC7_9ARCH</name>
<dbReference type="SUPFAM" id="SSF53335">
    <property type="entry name" value="S-adenosyl-L-methionine-dependent methyltransferases"/>
    <property type="match status" value="1"/>
</dbReference>
<dbReference type="InterPro" id="IPR007848">
    <property type="entry name" value="Small_mtfrase_dom"/>
</dbReference>
<evidence type="ECO:0000259" key="1">
    <source>
        <dbReference type="Pfam" id="PF05175"/>
    </source>
</evidence>
<protein>
    <submittedName>
        <fullName evidence="2">SAM-dependent methyltransferase</fullName>
    </submittedName>
</protein>
<sequence length="147" mass="17000">MEKPERKTIYSTFDKKTNLFYKLVACENDWNALEISGIQMHSYKHGIRKTIRKMVSILKPKGVVLDCCCGLGYLAILTAKRKSVVKVYSFEKDPNVIFLAKKNPFSKELFENKKIILKNEDVFEAIKKFKDGMFDCIFHDPPSIKIA</sequence>